<comment type="caution">
    <text evidence="1">The sequence shown here is derived from an EMBL/GenBank/DDBJ whole genome shotgun (WGS) entry which is preliminary data.</text>
</comment>
<evidence type="ECO:0000313" key="2">
    <source>
        <dbReference type="Proteomes" id="UP000004933"/>
    </source>
</evidence>
<evidence type="ECO:0000313" key="1">
    <source>
        <dbReference type="EMBL" id="EFU89739.1"/>
    </source>
</evidence>
<sequence length="64" mass="7489">MKIIKIRIFINTGSFTMATFDTEIFAETFKNLTSILNDDKYKYKFVKIGDVIIKPVEITRIIKL</sequence>
<dbReference type="RefSeq" id="WP_002386721.1">
    <property type="nucleotide sequence ID" value="NZ_GL454837.1"/>
</dbReference>
<reference evidence="1 2" key="1">
    <citation type="submission" date="2010-09" db="EMBL/GenBank/DDBJ databases">
        <authorList>
            <person name="Weinstock G."/>
            <person name="Sodergren E."/>
            <person name="Clifton S."/>
            <person name="Fulton L."/>
            <person name="Fulton B."/>
            <person name="Courtney L."/>
            <person name="Fronick C."/>
            <person name="Harrison M."/>
            <person name="Strong C."/>
            <person name="Farmer C."/>
            <person name="Delahaunty K."/>
            <person name="Markovic C."/>
            <person name="Hall O."/>
            <person name="Minx P."/>
            <person name="Tomlinson C."/>
            <person name="Mitreva M."/>
            <person name="Hou S."/>
            <person name="Chen J."/>
            <person name="Wollam A."/>
            <person name="Pepin K.H."/>
            <person name="Johnson M."/>
            <person name="Bhonagiri V."/>
            <person name="Zhang X."/>
            <person name="Suruliraj S."/>
            <person name="Warren W."/>
            <person name="Chinwalla A."/>
            <person name="Mardis E.R."/>
            <person name="Wilson R.K."/>
        </authorList>
    </citation>
    <scope>NUCLEOTIDE SEQUENCE [LARGE SCALE GENOMIC DNA]</scope>
    <source>
        <strain evidence="1 2">TX0630</strain>
    </source>
</reference>
<gene>
    <name evidence="1" type="ORF">HMPREF9511_02265</name>
</gene>
<organism evidence="1 2">
    <name type="scientific">Enterococcus faecalis TX0630</name>
    <dbReference type="NCBI Taxonomy" id="749508"/>
    <lineage>
        <taxon>Bacteria</taxon>
        <taxon>Bacillati</taxon>
        <taxon>Bacillota</taxon>
        <taxon>Bacilli</taxon>
        <taxon>Lactobacillales</taxon>
        <taxon>Enterococcaceae</taxon>
        <taxon>Enterococcus</taxon>
    </lineage>
</organism>
<name>A0ABC9P424_ENTFL</name>
<protein>
    <submittedName>
        <fullName evidence="1">Uncharacterized protein</fullName>
    </submittedName>
</protein>
<proteinExistence type="predicted"/>
<dbReference type="Proteomes" id="UP000004933">
    <property type="component" value="Unassembled WGS sequence"/>
</dbReference>
<dbReference type="EMBL" id="AEBE01000093">
    <property type="protein sequence ID" value="EFU89739.1"/>
    <property type="molecule type" value="Genomic_DNA"/>
</dbReference>
<dbReference type="AlphaFoldDB" id="A0ABC9P424"/>
<accession>A0ABC9P424</accession>